<keyword evidence="2" id="KW-0472">Membrane</keyword>
<keyword evidence="2" id="KW-0812">Transmembrane</keyword>
<comment type="caution">
    <text evidence="3">The sequence shown here is derived from an EMBL/GenBank/DDBJ whole genome shotgun (WGS) entry which is preliminary data.</text>
</comment>
<evidence type="ECO:0000256" key="1">
    <source>
        <dbReference type="SAM" id="MobiDB-lite"/>
    </source>
</evidence>
<feature type="region of interest" description="Disordered" evidence="1">
    <location>
        <begin position="1"/>
        <end position="36"/>
    </location>
</feature>
<reference evidence="4" key="1">
    <citation type="journal article" date="2019" name="Int. J. Syst. Evol. Microbiol.">
        <title>The Global Catalogue of Microorganisms (GCM) 10K type strain sequencing project: providing services to taxonomists for standard genome sequencing and annotation.</title>
        <authorList>
            <consortium name="The Broad Institute Genomics Platform"/>
            <consortium name="The Broad Institute Genome Sequencing Center for Infectious Disease"/>
            <person name="Wu L."/>
            <person name="Ma J."/>
        </authorList>
    </citation>
    <scope>NUCLEOTIDE SEQUENCE [LARGE SCALE GENOMIC DNA]</scope>
    <source>
        <strain evidence="4">JCM 4816</strain>
    </source>
</reference>
<sequence>MTGCDERLGAAGPPARRDDPHTCEEGERNCSPRPREHRGAGVRLLLLAGIAGVVVGMVLPNGLVLAAGLVLAGVAGQAAGSWEPRRTRSR</sequence>
<gene>
    <name evidence="3" type="ORF">GCM10019016_020490</name>
</gene>
<evidence type="ECO:0000256" key="2">
    <source>
        <dbReference type="SAM" id="Phobius"/>
    </source>
</evidence>
<feature type="compositionally biased region" description="Basic and acidic residues" evidence="1">
    <location>
        <begin position="15"/>
        <end position="36"/>
    </location>
</feature>
<evidence type="ECO:0000313" key="3">
    <source>
        <dbReference type="EMBL" id="GAA3494949.1"/>
    </source>
</evidence>
<feature type="transmembrane region" description="Helical" evidence="2">
    <location>
        <begin position="40"/>
        <end position="59"/>
    </location>
</feature>
<accession>A0ABP6TJI9</accession>
<dbReference type="EMBL" id="BAAAXF010000018">
    <property type="protein sequence ID" value="GAA3494949.1"/>
    <property type="molecule type" value="Genomic_DNA"/>
</dbReference>
<dbReference type="Proteomes" id="UP001501455">
    <property type="component" value="Unassembled WGS sequence"/>
</dbReference>
<organism evidence="3 4">
    <name type="scientific">Streptomyces prasinosporus</name>
    <dbReference type="NCBI Taxonomy" id="68256"/>
    <lineage>
        <taxon>Bacteria</taxon>
        <taxon>Bacillati</taxon>
        <taxon>Actinomycetota</taxon>
        <taxon>Actinomycetes</taxon>
        <taxon>Kitasatosporales</taxon>
        <taxon>Streptomycetaceae</taxon>
        <taxon>Streptomyces</taxon>
        <taxon>Streptomyces albogriseolus group</taxon>
    </lineage>
</organism>
<feature type="transmembrane region" description="Helical" evidence="2">
    <location>
        <begin position="65"/>
        <end position="82"/>
    </location>
</feature>
<keyword evidence="4" id="KW-1185">Reference proteome</keyword>
<evidence type="ECO:0000313" key="4">
    <source>
        <dbReference type="Proteomes" id="UP001501455"/>
    </source>
</evidence>
<name>A0ABP6TJI9_9ACTN</name>
<proteinExistence type="predicted"/>
<keyword evidence="2" id="KW-1133">Transmembrane helix</keyword>
<dbReference type="RefSeq" id="WP_345575018.1">
    <property type="nucleotide sequence ID" value="NZ_BAAAXF010000018.1"/>
</dbReference>
<protein>
    <submittedName>
        <fullName evidence="3">Uncharacterized protein</fullName>
    </submittedName>
</protein>